<organism evidence="1 2">
    <name type="scientific">Thermoproteota archaeon</name>
    <dbReference type="NCBI Taxonomy" id="2056631"/>
    <lineage>
        <taxon>Archaea</taxon>
        <taxon>Thermoproteota</taxon>
    </lineage>
</organism>
<evidence type="ECO:0000313" key="2">
    <source>
        <dbReference type="Proteomes" id="UP000269499"/>
    </source>
</evidence>
<dbReference type="Proteomes" id="UP000269499">
    <property type="component" value="Unassembled WGS sequence"/>
</dbReference>
<name>A0A497F5U2_9CREN</name>
<evidence type="ECO:0000313" key="1">
    <source>
        <dbReference type="EMBL" id="RLE54776.1"/>
    </source>
</evidence>
<proteinExistence type="predicted"/>
<accession>A0A497F5U2</accession>
<sequence>YPFDKSKIPIQCLSLAEELEEKWGYTSGNRSVIFKVGDRWFKAKGIGIPSGISKPLVRRNVIFTYYLHSAYISSGKLIWGFMTVEEAERELYWMRKARELDLPATEPIGIGIYPKIKVLEFPNRYSLFNFLRSKSRDEVLNIFESYGRYSSAACLFCVESSDIRVDEILYGLLFPRIQDLLNLDECKAYLRWLGSSCGYNLRLHHRSGILHGTIYRDGGLMTNSHLANHIVDFEKTWMTDYHMASEIESRSDKRLKLEEFYCLWYVMNPLPAASLMVKARRRRPSLIELPQIQFESLPQRGFYIWDDIMKMHAGIYTPTSIYEELTEALIDGIEYGYNRGKIFSVERKLKRMMLVNLSILKEELWNIYGLPKGMQRGVEVVRNLMRVKKFDDDFLDQKIVELKERLYV</sequence>
<dbReference type="AlphaFoldDB" id="A0A497F5U2"/>
<protein>
    <submittedName>
        <fullName evidence="1">Uncharacterized protein</fullName>
    </submittedName>
</protein>
<dbReference type="EMBL" id="QMRA01000017">
    <property type="protein sequence ID" value="RLE54776.1"/>
    <property type="molecule type" value="Genomic_DNA"/>
</dbReference>
<gene>
    <name evidence="1" type="ORF">DRJ26_01530</name>
</gene>
<reference evidence="1 2" key="1">
    <citation type="submission" date="2018-06" db="EMBL/GenBank/DDBJ databases">
        <title>Extensive metabolic versatility and redundancy in microbially diverse, dynamic hydrothermal sediments.</title>
        <authorList>
            <person name="Dombrowski N."/>
            <person name="Teske A."/>
            <person name="Baker B.J."/>
        </authorList>
    </citation>
    <scope>NUCLEOTIDE SEQUENCE [LARGE SCALE GENOMIC DNA]</scope>
    <source>
        <strain evidence="1">B20_G2</strain>
    </source>
</reference>
<feature type="non-terminal residue" evidence="1">
    <location>
        <position position="1"/>
    </location>
</feature>
<comment type="caution">
    <text evidence="1">The sequence shown here is derived from an EMBL/GenBank/DDBJ whole genome shotgun (WGS) entry which is preliminary data.</text>
</comment>